<accession>A0A8J6DN57</accession>
<name>A0A8J6DN57_GALPY</name>
<proteinExistence type="predicted"/>
<evidence type="ECO:0000313" key="2">
    <source>
        <dbReference type="EMBL" id="KAG8514434.1"/>
    </source>
</evidence>
<keyword evidence="3" id="KW-1185">Reference proteome</keyword>
<feature type="region of interest" description="Disordered" evidence="1">
    <location>
        <begin position="1"/>
        <end position="57"/>
    </location>
</feature>
<evidence type="ECO:0000256" key="1">
    <source>
        <dbReference type="SAM" id="MobiDB-lite"/>
    </source>
</evidence>
<dbReference type="Proteomes" id="UP000700334">
    <property type="component" value="Unassembled WGS sequence"/>
</dbReference>
<dbReference type="EMBL" id="JAGFMF010011747">
    <property type="protein sequence ID" value="KAG8514434.1"/>
    <property type="molecule type" value="Genomic_DNA"/>
</dbReference>
<comment type="caution">
    <text evidence="2">The sequence shown here is derived from an EMBL/GenBank/DDBJ whole genome shotgun (WGS) entry which is preliminary data.</text>
</comment>
<organism evidence="2 3">
    <name type="scientific">Galemys pyrenaicus</name>
    <name type="common">Iberian desman</name>
    <name type="synonym">Pyrenean desman</name>
    <dbReference type="NCBI Taxonomy" id="202257"/>
    <lineage>
        <taxon>Eukaryota</taxon>
        <taxon>Metazoa</taxon>
        <taxon>Chordata</taxon>
        <taxon>Craniata</taxon>
        <taxon>Vertebrata</taxon>
        <taxon>Euteleostomi</taxon>
        <taxon>Mammalia</taxon>
        <taxon>Eutheria</taxon>
        <taxon>Laurasiatheria</taxon>
        <taxon>Eulipotyphla</taxon>
        <taxon>Talpidae</taxon>
        <taxon>Galemys</taxon>
    </lineage>
</organism>
<evidence type="ECO:0000313" key="3">
    <source>
        <dbReference type="Proteomes" id="UP000700334"/>
    </source>
</evidence>
<dbReference type="AlphaFoldDB" id="A0A8J6DN57"/>
<feature type="region of interest" description="Disordered" evidence="1">
    <location>
        <begin position="70"/>
        <end position="174"/>
    </location>
</feature>
<feature type="compositionally biased region" description="Basic and acidic residues" evidence="1">
    <location>
        <begin position="154"/>
        <end position="174"/>
    </location>
</feature>
<gene>
    <name evidence="2" type="ORF">J0S82_003310</name>
</gene>
<protein>
    <submittedName>
        <fullName evidence="2">Uncharacterized protein</fullName>
    </submittedName>
</protein>
<reference evidence="2" key="1">
    <citation type="journal article" date="2021" name="Evol. Appl.">
        <title>The genome of the Pyrenean desman and the effects of bottlenecks and inbreeding on the genomic landscape of an endangered species.</title>
        <authorList>
            <person name="Escoda L."/>
            <person name="Castresana J."/>
        </authorList>
    </citation>
    <scope>NUCLEOTIDE SEQUENCE</scope>
    <source>
        <strain evidence="2">IBE-C5619</strain>
    </source>
</reference>
<sequence>MACSSSSLGPAPRATGSTTLSLEDGRAGPTSPQREPSANPEAPGLSGQGVNCRPGLTTWVGELGTRALGHVAPQEEAQDCSSDRNLGDSLGHPLVAAGGAEPPLPGGPGSRTAERPHETQAFSPSSPPSPGPARRPEATTPWLGVTWPVSDCLGSHDGDSGDADAERRALAGTG</sequence>